<dbReference type="Proteomes" id="UP000253729">
    <property type="component" value="Unassembled WGS sequence"/>
</dbReference>
<organism evidence="2 3">
    <name type="scientific">Aspergillus welwitschiae</name>
    <dbReference type="NCBI Taxonomy" id="1341132"/>
    <lineage>
        <taxon>Eukaryota</taxon>
        <taxon>Fungi</taxon>
        <taxon>Dikarya</taxon>
        <taxon>Ascomycota</taxon>
        <taxon>Pezizomycotina</taxon>
        <taxon>Eurotiomycetes</taxon>
        <taxon>Eurotiomycetidae</taxon>
        <taxon>Eurotiales</taxon>
        <taxon>Aspergillaceae</taxon>
        <taxon>Aspergillus</taxon>
        <taxon>Aspergillus subgen. Circumdati</taxon>
    </lineage>
</organism>
<evidence type="ECO:0000313" key="3">
    <source>
        <dbReference type="Proteomes" id="UP000253729"/>
    </source>
</evidence>
<evidence type="ECO:0000313" key="2">
    <source>
        <dbReference type="EMBL" id="RDH32834.1"/>
    </source>
</evidence>
<protein>
    <submittedName>
        <fullName evidence="2">Uncharacterized protein</fullName>
    </submittedName>
</protein>
<accession>A0A3F3Q0S7</accession>
<dbReference type="RefSeq" id="XP_026625856.1">
    <property type="nucleotide sequence ID" value="XM_026766576.1"/>
</dbReference>
<dbReference type="EMBL" id="KZ852049">
    <property type="protein sequence ID" value="RDH32834.1"/>
    <property type="molecule type" value="Genomic_DNA"/>
</dbReference>
<evidence type="ECO:0000256" key="1">
    <source>
        <dbReference type="SAM" id="MobiDB-lite"/>
    </source>
</evidence>
<sequence length="89" mass="9773">MLTGQPRFQSGWQVLRVGLILGNGQHVHTHTHPFLFLLSFSFASHHWISLVSSLPWSMIITATESYGAQGTKPSSGLASSSLHPIFSTR</sequence>
<feature type="region of interest" description="Disordered" evidence="1">
    <location>
        <begin position="67"/>
        <end position="89"/>
    </location>
</feature>
<gene>
    <name evidence="2" type="ORF">BDQ94DRAFT_145124</name>
</gene>
<reference evidence="2 3" key="1">
    <citation type="submission" date="2018-07" db="EMBL/GenBank/DDBJ databases">
        <title>The genomes of Aspergillus section Nigri reveals drivers in fungal speciation.</title>
        <authorList>
            <consortium name="DOE Joint Genome Institute"/>
            <person name="Vesth T.C."/>
            <person name="Nybo J."/>
            <person name="Theobald S."/>
            <person name="Brandl J."/>
            <person name="Frisvad J.C."/>
            <person name="Nielsen K.F."/>
            <person name="Lyhne E.K."/>
            <person name="Kogle M.E."/>
            <person name="Kuo A."/>
            <person name="Riley R."/>
            <person name="Clum A."/>
            <person name="Nolan M."/>
            <person name="Lipzen A."/>
            <person name="Salamov A."/>
            <person name="Henrissat B."/>
            <person name="Wiebenga A."/>
            <person name="De vries R.P."/>
            <person name="Grigoriev I.V."/>
            <person name="Mortensen U.H."/>
            <person name="Andersen M.R."/>
            <person name="Baker S.E."/>
        </authorList>
    </citation>
    <scope>NUCLEOTIDE SEQUENCE [LARGE SCALE GENOMIC DNA]</scope>
    <source>
        <strain evidence="2 3">CBS 139.54b</strain>
    </source>
</reference>
<name>A0A3F3Q0S7_9EURO</name>
<dbReference type="AlphaFoldDB" id="A0A3F3Q0S7"/>
<keyword evidence="3" id="KW-1185">Reference proteome</keyword>
<proteinExistence type="predicted"/>
<dbReference type="GeneID" id="38134932"/>